<comment type="caution">
    <text evidence="2">The sequence shown here is derived from an EMBL/GenBank/DDBJ whole genome shotgun (WGS) entry which is preliminary data.</text>
</comment>
<feature type="transmembrane region" description="Helical" evidence="1">
    <location>
        <begin position="200"/>
        <end position="222"/>
    </location>
</feature>
<dbReference type="EMBL" id="JAVDQD010000001">
    <property type="protein sequence ID" value="MDR6237847.1"/>
    <property type="molecule type" value="Genomic_DNA"/>
</dbReference>
<feature type="transmembrane region" description="Helical" evidence="1">
    <location>
        <begin position="129"/>
        <end position="149"/>
    </location>
</feature>
<evidence type="ECO:0000313" key="3">
    <source>
        <dbReference type="Proteomes" id="UP001185092"/>
    </source>
</evidence>
<feature type="transmembrane region" description="Helical" evidence="1">
    <location>
        <begin position="98"/>
        <end position="117"/>
    </location>
</feature>
<feature type="transmembrane region" description="Helical" evidence="1">
    <location>
        <begin position="64"/>
        <end position="86"/>
    </location>
</feature>
<feature type="transmembrane region" description="Helical" evidence="1">
    <location>
        <begin position="155"/>
        <end position="180"/>
    </location>
</feature>
<organism evidence="2 3">
    <name type="scientific">Aureibacter tunicatorum</name>
    <dbReference type="NCBI Taxonomy" id="866807"/>
    <lineage>
        <taxon>Bacteria</taxon>
        <taxon>Pseudomonadati</taxon>
        <taxon>Bacteroidota</taxon>
        <taxon>Cytophagia</taxon>
        <taxon>Cytophagales</taxon>
        <taxon>Persicobacteraceae</taxon>
        <taxon>Aureibacter</taxon>
    </lineage>
</organism>
<dbReference type="PANTHER" id="PTHR37308:SF1">
    <property type="entry name" value="POLYPRENYL-PHOSPHATE TRANSPORTER"/>
    <property type="match status" value="1"/>
</dbReference>
<accession>A0AAE3XK16</accession>
<dbReference type="InterPro" id="IPR007163">
    <property type="entry name" value="VCA0040-like"/>
</dbReference>
<keyword evidence="3" id="KW-1185">Reference proteome</keyword>
<dbReference type="AlphaFoldDB" id="A0AAE3XK16"/>
<evidence type="ECO:0000313" key="2">
    <source>
        <dbReference type="EMBL" id="MDR6237847.1"/>
    </source>
</evidence>
<feature type="transmembrane region" description="Helical" evidence="1">
    <location>
        <begin position="283"/>
        <end position="306"/>
    </location>
</feature>
<proteinExistence type="predicted"/>
<dbReference type="Proteomes" id="UP001185092">
    <property type="component" value="Unassembled WGS sequence"/>
</dbReference>
<gene>
    <name evidence="2" type="ORF">HNQ88_000823</name>
</gene>
<dbReference type="PANTHER" id="PTHR37308">
    <property type="entry name" value="INTEGRAL MEMBRANE PROTEIN"/>
    <property type="match status" value="1"/>
</dbReference>
<keyword evidence="1" id="KW-0472">Membrane</keyword>
<keyword evidence="1" id="KW-0812">Transmembrane</keyword>
<dbReference type="Pfam" id="PF04018">
    <property type="entry name" value="VCA0040-like"/>
    <property type="match status" value="1"/>
</dbReference>
<name>A0AAE3XK16_9BACT</name>
<dbReference type="RefSeq" id="WP_309937317.1">
    <property type="nucleotide sequence ID" value="NZ_AP025305.1"/>
</dbReference>
<protein>
    <submittedName>
        <fullName evidence="2">Membrane protein</fullName>
    </submittedName>
</protein>
<evidence type="ECO:0000256" key="1">
    <source>
        <dbReference type="SAM" id="Phobius"/>
    </source>
</evidence>
<keyword evidence="1" id="KW-1133">Transmembrane helix</keyword>
<reference evidence="2" key="1">
    <citation type="submission" date="2023-07" db="EMBL/GenBank/DDBJ databases">
        <title>Genomic Encyclopedia of Type Strains, Phase IV (KMG-IV): sequencing the most valuable type-strain genomes for metagenomic binning, comparative biology and taxonomic classification.</title>
        <authorList>
            <person name="Goeker M."/>
        </authorList>
    </citation>
    <scope>NUCLEOTIDE SEQUENCE</scope>
    <source>
        <strain evidence="2">DSM 26174</strain>
    </source>
</reference>
<sequence>MRSFKEYVLIFCKGIGMGAADVVPGVSGGTIALLTGIYEELLETIKSVNLNSIKLFFQGKFKEFWTAINGNFILALLTGIGFSLVLLSRLITYLLEAFPIYIWSFFFGLVIISSYMVSREVKRWDIKSVLMLLIGIAVAYGVTVATPAHTPDSNLFIFLSGLIAISAMILPGISGSFMLLIMGKYSQIIHAIKDFDIMTILIFGAGCIVGITSFSRLISWLLKKYHNMMMALLSGFMIGSLNKLWPWKEVIETRLNSKGMEVPFIEKSISPIKFEFLTGNDALLMPAVFFMLFGIGFVYGIEYLALKLKKEK</sequence>